<sequence>MDHCPSHDLLDAFLDAKLHPQQYHDMESHIETCVGCQETLNARCESHDTIATLHRSAKSQQGKGHWYLDRVERLAHALRQAETDDLAKLAQDSVTMRSVPTLTGYAIEGILGRGGMGIVLKARHQRMQRDVAIKVLPESAVRQPSFIGRFYREAQAVARLAHPNIVSAYDAGEQDGIHYLVMEFVDGHDLEEILKRQGPLALDDVLECMIQAAQGLAYAHGRGIIHRDIKPANLLLQPDGVIKILDMGLARMTELGLEGTDTNAQFTLAGQIMGTVDFMAPEQALDTRSADARADIYSLGCTMFRLLTGASPFPGDTVMKKLISHRDDAIPKLNEKRPDIPMAIDVILQKMMAKTPDQRYESMDEVISHLRTVRDEETGLGVPNLVGLAEQANRIGATQVDDFVESYGETQTCAGSASTLTEHYSISAEGYPNVDAATSEPVTSLPETDSEGNDQHHRWPSIVAMLGGIPLLVAAVVLLIQTPHGVLKIEIEDPSIEVSVGADERLRVTGSHGEFQVVPGPHRLQIMVGDQTFQTKEFTIGKGDDVALRIAMIDNQKVRIIRDGKSIEELKISNSLELKSISDAASLPSQISASDGTNRPPSPNSDRESLMVMSDEYPGNHALWLSVRNEHYVDVPTLTASTVWDRFQKTGASTLEIWIQRDRKGMDVHEAYLGIQHFAINSAPGSGFIADGEASGRGAPSIRFRDLYGPLWHQEQASRWMHVAAVDELEKQRRLYINGKLVGSGPSDSDWGAGGGGKWQTTMKLGATMVGAIGEARISMNARYHDDFVPEFNFKSDEHTLALYHVNEGSGDILHDSSGNEHHGKIIGAKWLTLSPH</sequence>
<dbReference type="InterPro" id="IPR011009">
    <property type="entry name" value="Kinase-like_dom_sf"/>
</dbReference>
<evidence type="ECO:0000313" key="10">
    <source>
        <dbReference type="EMBL" id="TWU05460.1"/>
    </source>
</evidence>
<dbReference type="Gene3D" id="2.60.120.200">
    <property type="match status" value="1"/>
</dbReference>
<keyword evidence="4 7" id="KW-0547">Nucleotide-binding</keyword>
<keyword evidence="5 10" id="KW-0418">Kinase</keyword>
<dbReference type="Gene3D" id="3.30.200.20">
    <property type="entry name" value="Phosphorylase Kinase, domain 1"/>
    <property type="match status" value="1"/>
</dbReference>
<dbReference type="Proteomes" id="UP000320176">
    <property type="component" value="Unassembled WGS sequence"/>
</dbReference>
<protein>
    <recommendedName>
        <fullName evidence="1">non-specific serine/threonine protein kinase</fullName>
        <ecNumber evidence="1">2.7.11.1</ecNumber>
    </recommendedName>
</protein>
<keyword evidence="11" id="KW-1185">Reference proteome</keyword>
<evidence type="ECO:0000256" key="3">
    <source>
        <dbReference type="ARBA" id="ARBA00022679"/>
    </source>
</evidence>
<accession>A0A5C6B0N0</accession>
<dbReference type="PROSITE" id="PS50011">
    <property type="entry name" value="PROTEIN_KINASE_DOM"/>
    <property type="match status" value="1"/>
</dbReference>
<dbReference type="InterPro" id="IPR017441">
    <property type="entry name" value="Protein_kinase_ATP_BS"/>
</dbReference>
<evidence type="ECO:0000256" key="2">
    <source>
        <dbReference type="ARBA" id="ARBA00022527"/>
    </source>
</evidence>
<feature type="binding site" evidence="7">
    <location>
        <position position="134"/>
    </location>
    <ligand>
        <name>ATP</name>
        <dbReference type="ChEBI" id="CHEBI:30616"/>
    </ligand>
</feature>
<dbReference type="PROSITE" id="PS00107">
    <property type="entry name" value="PROTEIN_KINASE_ATP"/>
    <property type="match status" value="1"/>
</dbReference>
<evidence type="ECO:0000256" key="6">
    <source>
        <dbReference type="ARBA" id="ARBA00022840"/>
    </source>
</evidence>
<dbReference type="PANTHER" id="PTHR43289:SF6">
    <property type="entry name" value="SERINE_THREONINE-PROTEIN KINASE NEKL-3"/>
    <property type="match status" value="1"/>
</dbReference>
<organism evidence="10 11">
    <name type="scientific">Stieleria varia</name>
    <dbReference type="NCBI Taxonomy" id="2528005"/>
    <lineage>
        <taxon>Bacteria</taxon>
        <taxon>Pseudomonadati</taxon>
        <taxon>Planctomycetota</taxon>
        <taxon>Planctomycetia</taxon>
        <taxon>Pirellulales</taxon>
        <taxon>Pirellulaceae</taxon>
        <taxon>Stieleria</taxon>
    </lineage>
</organism>
<dbReference type="CDD" id="cd14014">
    <property type="entry name" value="STKc_PknB_like"/>
    <property type="match status" value="1"/>
</dbReference>
<keyword evidence="6 7" id="KW-0067">ATP-binding</keyword>
<keyword evidence="3 10" id="KW-0808">Transferase</keyword>
<proteinExistence type="predicted"/>
<evidence type="ECO:0000256" key="8">
    <source>
        <dbReference type="SAM" id="MobiDB-lite"/>
    </source>
</evidence>
<reference evidence="10 11" key="1">
    <citation type="submission" date="2019-02" db="EMBL/GenBank/DDBJ databases">
        <title>Deep-cultivation of Planctomycetes and their phenomic and genomic characterization uncovers novel biology.</title>
        <authorList>
            <person name="Wiegand S."/>
            <person name="Jogler M."/>
            <person name="Boedeker C."/>
            <person name="Pinto D."/>
            <person name="Vollmers J."/>
            <person name="Rivas-Marin E."/>
            <person name="Kohn T."/>
            <person name="Peeters S.H."/>
            <person name="Heuer A."/>
            <person name="Rast P."/>
            <person name="Oberbeckmann S."/>
            <person name="Bunk B."/>
            <person name="Jeske O."/>
            <person name="Meyerdierks A."/>
            <person name="Storesund J.E."/>
            <person name="Kallscheuer N."/>
            <person name="Luecker S."/>
            <person name="Lage O.M."/>
            <person name="Pohl T."/>
            <person name="Merkel B.J."/>
            <person name="Hornburger P."/>
            <person name="Mueller R.-W."/>
            <person name="Bruemmer F."/>
            <person name="Labrenz M."/>
            <person name="Spormann A.M."/>
            <person name="Op Den Camp H."/>
            <person name="Overmann J."/>
            <person name="Amann R."/>
            <person name="Jetten M.S.M."/>
            <person name="Mascher T."/>
            <person name="Medema M.H."/>
            <person name="Devos D.P."/>
            <person name="Kaster A.-K."/>
            <person name="Ovreas L."/>
            <person name="Rohde M."/>
            <person name="Galperin M.Y."/>
            <person name="Jogler C."/>
        </authorList>
    </citation>
    <scope>NUCLEOTIDE SEQUENCE [LARGE SCALE GENOMIC DNA]</scope>
    <source>
        <strain evidence="10 11">Pla52n</strain>
    </source>
</reference>
<dbReference type="Gene3D" id="1.10.510.10">
    <property type="entry name" value="Transferase(Phosphotransferase) domain 1"/>
    <property type="match status" value="1"/>
</dbReference>
<dbReference type="SUPFAM" id="SSF49899">
    <property type="entry name" value="Concanavalin A-like lectins/glucanases"/>
    <property type="match status" value="1"/>
</dbReference>
<dbReference type="AlphaFoldDB" id="A0A5C6B0N0"/>
<dbReference type="PROSITE" id="PS00108">
    <property type="entry name" value="PROTEIN_KINASE_ST"/>
    <property type="match status" value="1"/>
</dbReference>
<evidence type="ECO:0000256" key="1">
    <source>
        <dbReference type="ARBA" id="ARBA00012513"/>
    </source>
</evidence>
<evidence type="ECO:0000256" key="7">
    <source>
        <dbReference type="PROSITE-ProRule" id="PRU10141"/>
    </source>
</evidence>
<feature type="compositionally biased region" description="Polar residues" evidence="8">
    <location>
        <begin position="587"/>
        <end position="599"/>
    </location>
</feature>
<evidence type="ECO:0000313" key="11">
    <source>
        <dbReference type="Proteomes" id="UP000320176"/>
    </source>
</evidence>
<dbReference type="EC" id="2.7.11.1" evidence="1"/>
<dbReference type="RefSeq" id="WP_197454331.1">
    <property type="nucleotide sequence ID" value="NZ_SJPN01000002.1"/>
</dbReference>
<evidence type="ECO:0000256" key="5">
    <source>
        <dbReference type="ARBA" id="ARBA00022777"/>
    </source>
</evidence>
<keyword evidence="2" id="KW-0723">Serine/threonine-protein kinase</keyword>
<dbReference type="InterPro" id="IPR008271">
    <property type="entry name" value="Ser/Thr_kinase_AS"/>
</dbReference>
<dbReference type="PANTHER" id="PTHR43289">
    <property type="entry name" value="MITOGEN-ACTIVATED PROTEIN KINASE KINASE KINASE 20-RELATED"/>
    <property type="match status" value="1"/>
</dbReference>
<dbReference type="Pfam" id="PF00069">
    <property type="entry name" value="Pkinase"/>
    <property type="match status" value="1"/>
</dbReference>
<dbReference type="SMART" id="SM00220">
    <property type="entry name" value="S_TKc"/>
    <property type="match status" value="1"/>
</dbReference>
<dbReference type="SUPFAM" id="SSF56112">
    <property type="entry name" value="Protein kinase-like (PK-like)"/>
    <property type="match status" value="1"/>
</dbReference>
<feature type="domain" description="Protein kinase" evidence="9">
    <location>
        <begin position="105"/>
        <end position="372"/>
    </location>
</feature>
<feature type="region of interest" description="Disordered" evidence="8">
    <location>
        <begin position="587"/>
        <end position="609"/>
    </location>
</feature>
<comment type="caution">
    <text evidence="10">The sequence shown here is derived from an EMBL/GenBank/DDBJ whole genome shotgun (WGS) entry which is preliminary data.</text>
</comment>
<dbReference type="GO" id="GO:0005524">
    <property type="term" value="F:ATP binding"/>
    <property type="evidence" value="ECO:0007669"/>
    <property type="project" value="UniProtKB-UniRule"/>
</dbReference>
<evidence type="ECO:0000256" key="4">
    <source>
        <dbReference type="ARBA" id="ARBA00022741"/>
    </source>
</evidence>
<dbReference type="InterPro" id="IPR013320">
    <property type="entry name" value="ConA-like_dom_sf"/>
</dbReference>
<dbReference type="EMBL" id="SJPN01000002">
    <property type="protein sequence ID" value="TWU05460.1"/>
    <property type="molecule type" value="Genomic_DNA"/>
</dbReference>
<dbReference type="FunFam" id="1.10.510.10:FF:000021">
    <property type="entry name" value="Serine/threonine protein kinase"/>
    <property type="match status" value="1"/>
</dbReference>
<name>A0A5C6B0N0_9BACT</name>
<dbReference type="InterPro" id="IPR000719">
    <property type="entry name" value="Prot_kinase_dom"/>
</dbReference>
<dbReference type="GO" id="GO:0004674">
    <property type="term" value="F:protein serine/threonine kinase activity"/>
    <property type="evidence" value="ECO:0007669"/>
    <property type="project" value="UniProtKB-KW"/>
</dbReference>
<evidence type="ECO:0000259" key="9">
    <source>
        <dbReference type="PROSITE" id="PS50011"/>
    </source>
</evidence>
<gene>
    <name evidence="10" type="primary">pknB_12</name>
    <name evidence="10" type="ORF">Pla52n_11720</name>
</gene>